<evidence type="ECO:0000313" key="2">
    <source>
        <dbReference type="Proteomes" id="UP001209878"/>
    </source>
</evidence>
<dbReference type="EMBL" id="JAODUO010000301">
    <property type="protein sequence ID" value="KAK2183653.1"/>
    <property type="molecule type" value="Genomic_DNA"/>
</dbReference>
<accession>A0AAD9NW69</accession>
<dbReference type="Gene3D" id="2.70.130.10">
    <property type="entry name" value="Mannose-6-phosphate receptor binding domain"/>
    <property type="match status" value="1"/>
</dbReference>
<evidence type="ECO:0000313" key="1">
    <source>
        <dbReference type="EMBL" id="KAK2183653.1"/>
    </source>
</evidence>
<evidence type="ECO:0008006" key="3">
    <source>
        <dbReference type="Google" id="ProtNLM"/>
    </source>
</evidence>
<dbReference type="InterPro" id="IPR009011">
    <property type="entry name" value="Man6P_isomerase_rcpt-bd_dom_sf"/>
</dbReference>
<name>A0AAD9NW69_RIDPI</name>
<dbReference type="Proteomes" id="UP001209878">
    <property type="component" value="Unassembled WGS sequence"/>
</dbReference>
<dbReference type="AlphaFoldDB" id="A0AAD9NW69"/>
<keyword evidence="2" id="KW-1185">Reference proteome</keyword>
<dbReference type="PANTHER" id="PTHR12630">
    <property type="entry name" value="N-LINKED OLIGOSACCHARIDE PROCESSING"/>
    <property type="match status" value="1"/>
</dbReference>
<dbReference type="GO" id="GO:0005794">
    <property type="term" value="C:Golgi apparatus"/>
    <property type="evidence" value="ECO:0007669"/>
    <property type="project" value="TreeGrafter"/>
</dbReference>
<dbReference type="PANTHER" id="PTHR12630:SF6">
    <property type="entry name" value="N-ACETYLGLUCOSAMINE-1-PHOSPHOTRANSFERASE SUBUNIT GAMMA"/>
    <property type="match status" value="1"/>
</dbReference>
<gene>
    <name evidence="1" type="ORF">NP493_301g02042</name>
</gene>
<organism evidence="1 2">
    <name type="scientific">Ridgeia piscesae</name>
    <name type="common">Tubeworm</name>
    <dbReference type="NCBI Taxonomy" id="27915"/>
    <lineage>
        <taxon>Eukaryota</taxon>
        <taxon>Metazoa</taxon>
        <taxon>Spiralia</taxon>
        <taxon>Lophotrochozoa</taxon>
        <taxon>Annelida</taxon>
        <taxon>Polychaeta</taxon>
        <taxon>Sedentaria</taxon>
        <taxon>Canalipalpata</taxon>
        <taxon>Sabellida</taxon>
        <taxon>Siboglinidae</taxon>
        <taxon>Ridgeia</taxon>
    </lineage>
</organism>
<comment type="caution">
    <text evidence="1">The sequence shown here is derived from an EMBL/GenBank/DDBJ whole genome shotgun (WGS) entry which is preliminary data.</text>
</comment>
<sequence length="354" mass="40281">MHIFMQMLHRRRRRYCPIIAFVAAASCVFLSFQFFSLEVLTSRLKKQPLAYPLIIDRTTTVKDNCGADGCHIDKKKDLFKMVRHGDSGGQGEQFQLAKLTKRQEVLRQEVDIEHVDVKMATSYPRASADRPRGVPPEMSKFYIPDGRRHFTCIKSRLRVCNTSVVFRFYCTAHVEVTEGRMWLPASRVNDGICDCCDGSDEWRNVTIIDDIKFKDSMQESLDVYLAPCKNRCANVLALQSGADRVRLQGLRAKKAYIAAAGKMNAYDAKRYGPDGAFYLLSDICYQFDTKHYQYTVCPFRDVKQKTLRDSTSHVLGQESSWLVDGAGGQYRLKMDGGDSIQCPNSKSRSTIVSR</sequence>
<dbReference type="InterPro" id="IPR039794">
    <property type="entry name" value="Gtb1-like"/>
</dbReference>
<reference evidence="1" key="1">
    <citation type="journal article" date="2023" name="Mol. Biol. Evol.">
        <title>Third-Generation Sequencing Reveals the Adaptive Role of the Epigenome in Three Deep-Sea Polychaetes.</title>
        <authorList>
            <person name="Perez M."/>
            <person name="Aroh O."/>
            <person name="Sun Y."/>
            <person name="Lan Y."/>
            <person name="Juniper S.K."/>
            <person name="Young C.R."/>
            <person name="Angers B."/>
            <person name="Qian P.Y."/>
        </authorList>
    </citation>
    <scope>NUCLEOTIDE SEQUENCE</scope>
    <source>
        <strain evidence="1">R07B-5</strain>
    </source>
</reference>
<protein>
    <recommendedName>
        <fullName evidence="3">Glucosidase 2 subunit beta</fullName>
    </recommendedName>
</protein>
<proteinExistence type="predicted"/>